<feature type="domain" description="DUF218" evidence="2">
    <location>
        <begin position="62"/>
        <end position="186"/>
    </location>
</feature>
<feature type="transmembrane region" description="Helical" evidence="1">
    <location>
        <begin position="21"/>
        <end position="44"/>
    </location>
</feature>
<accession>A0ABX1TJY1</accession>
<keyword evidence="1" id="KW-0472">Membrane</keyword>
<keyword evidence="1" id="KW-1133">Transmembrane helix</keyword>
<dbReference type="CDD" id="cd06259">
    <property type="entry name" value="YdcF-like"/>
    <property type="match status" value="1"/>
</dbReference>
<keyword evidence="4" id="KW-1185">Reference proteome</keyword>
<dbReference type="InterPro" id="IPR014729">
    <property type="entry name" value="Rossmann-like_a/b/a_fold"/>
</dbReference>
<sequence length="230" mass="26189">MKPATTPAKRFVRQRGMGWDGLTTLLLSNLLLLATLGLSGLWWLRRVWRIARDTPYAGVEGDWVVVLGARLQDDQVAPGHARRLRRAAALYQADPRQRILLVGGRTGGRVSEAERGREWLLELGIPASRLAIEDQSLNTLDNLRNARQLLADLRERPFVLVSSRYHLARGQALARGLGLQPVLCAAEERLRRDPWTCWRLALEAYYLHWYAVGKTWSRWTGNRHSLARIT</sequence>
<evidence type="ECO:0000313" key="4">
    <source>
        <dbReference type="Proteomes" id="UP000760480"/>
    </source>
</evidence>
<dbReference type="Gene3D" id="3.40.50.620">
    <property type="entry name" value="HUPs"/>
    <property type="match status" value="1"/>
</dbReference>
<dbReference type="Pfam" id="PF02698">
    <property type="entry name" value="DUF218"/>
    <property type="match status" value="1"/>
</dbReference>
<gene>
    <name evidence="3" type="ORF">E4P82_05940</name>
</gene>
<evidence type="ECO:0000256" key="1">
    <source>
        <dbReference type="SAM" id="Phobius"/>
    </source>
</evidence>
<dbReference type="InterPro" id="IPR051599">
    <property type="entry name" value="Cell_Envelope_Assoc"/>
</dbReference>
<protein>
    <submittedName>
        <fullName evidence="3">YdcF family protein</fullName>
    </submittedName>
</protein>
<comment type="caution">
    <text evidence="3">The sequence shown here is derived from an EMBL/GenBank/DDBJ whole genome shotgun (WGS) entry which is preliminary data.</text>
</comment>
<keyword evidence="1" id="KW-0812">Transmembrane</keyword>
<dbReference type="EMBL" id="SPMZ01000016">
    <property type="protein sequence ID" value="NMQ18785.1"/>
    <property type="molecule type" value="Genomic_DNA"/>
</dbReference>
<evidence type="ECO:0000259" key="2">
    <source>
        <dbReference type="Pfam" id="PF02698"/>
    </source>
</evidence>
<dbReference type="PANTHER" id="PTHR30336">
    <property type="entry name" value="INNER MEMBRANE PROTEIN, PROBABLE PERMEASE"/>
    <property type="match status" value="1"/>
</dbReference>
<dbReference type="PANTHER" id="PTHR30336:SF20">
    <property type="entry name" value="DUF218 DOMAIN-CONTAINING PROTEIN"/>
    <property type="match status" value="1"/>
</dbReference>
<name>A0ABX1TJY1_9GAMM</name>
<dbReference type="InterPro" id="IPR003848">
    <property type="entry name" value="DUF218"/>
</dbReference>
<proteinExistence type="predicted"/>
<evidence type="ECO:0000313" key="3">
    <source>
        <dbReference type="EMBL" id="NMQ18785.1"/>
    </source>
</evidence>
<dbReference type="Proteomes" id="UP000760480">
    <property type="component" value="Unassembled WGS sequence"/>
</dbReference>
<organism evidence="3 4">
    <name type="scientific">Candidatus Competibacter phosphatis</name>
    <dbReference type="NCBI Taxonomy" id="221280"/>
    <lineage>
        <taxon>Bacteria</taxon>
        <taxon>Pseudomonadati</taxon>
        <taxon>Pseudomonadota</taxon>
        <taxon>Gammaproteobacteria</taxon>
        <taxon>Candidatus Competibacteraceae</taxon>
        <taxon>Candidatus Competibacter</taxon>
    </lineage>
</organism>
<reference evidence="3 4" key="1">
    <citation type="submission" date="2019-03" db="EMBL/GenBank/DDBJ databases">
        <title>Metabolic reconstructions from genomes of highly enriched 'Candidatus Accumulibacter' and 'Candidatus Competibacter' bioreactor populations.</title>
        <authorList>
            <person name="Annavajhala M.K."/>
            <person name="Welles L."/>
            <person name="Abbas B."/>
            <person name="Sorokin D."/>
            <person name="Park H."/>
            <person name="Van Loosdrecht M."/>
            <person name="Chandran K."/>
        </authorList>
    </citation>
    <scope>NUCLEOTIDE SEQUENCE [LARGE SCALE GENOMIC DNA]</scope>
    <source>
        <strain evidence="3 4">SBR_G</strain>
    </source>
</reference>
<dbReference type="RefSeq" id="WP_169248042.1">
    <property type="nucleotide sequence ID" value="NZ_SPMZ01000016.1"/>
</dbReference>